<dbReference type="RefSeq" id="WP_171218116.1">
    <property type="nucleotide sequence ID" value="NZ_JABEPP010000002.1"/>
</dbReference>
<feature type="compositionally biased region" description="Low complexity" evidence="1">
    <location>
        <begin position="336"/>
        <end position="347"/>
    </location>
</feature>
<reference evidence="2 3" key="1">
    <citation type="submission" date="2020-04" db="EMBL/GenBank/DDBJ databases">
        <title>Enterovirga sp. isolate from soil.</title>
        <authorList>
            <person name="Chea S."/>
            <person name="Kim D.-U."/>
        </authorList>
    </citation>
    <scope>NUCLEOTIDE SEQUENCE [LARGE SCALE GENOMIC DNA]</scope>
    <source>
        <strain evidence="2 3">DB1703</strain>
    </source>
</reference>
<keyword evidence="3" id="KW-1185">Reference proteome</keyword>
<evidence type="ECO:0000313" key="2">
    <source>
        <dbReference type="EMBL" id="NNM72664.1"/>
    </source>
</evidence>
<evidence type="ECO:0000313" key="3">
    <source>
        <dbReference type="Proteomes" id="UP000564885"/>
    </source>
</evidence>
<accession>A0A849I4N8</accession>
<name>A0A849I4N8_9HYPH</name>
<proteinExistence type="predicted"/>
<organism evidence="2 3">
    <name type="scientific">Enterovirga aerilata</name>
    <dbReference type="NCBI Taxonomy" id="2730920"/>
    <lineage>
        <taxon>Bacteria</taxon>
        <taxon>Pseudomonadati</taxon>
        <taxon>Pseudomonadota</taxon>
        <taxon>Alphaproteobacteria</taxon>
        <taxon>Hyphomicrobiales</taxon>
        <taxon>Methylobacteriaceae</taxon>
        <taxon>Enterovirga</taxon>
    </lineage>
</organism>
<dbReference type="AlphaFoldDB" id="A0A849I4N8"/>
<gene>
    <name evidence="2" type="ORF">HJG44_09745</name>
</gene>
<sequence length="359" mass="38452">MSSFPPPDLAGLAMLARNGDRELRPVLLKLHTREFVAAALRDRRAVATYEALALGLIPLVPDDVIADVSAMLQRVPEAPARVIDLLAARRRARSEPDPRERAAAATLSQAESADLLALGDPAIDLALARNRNAAIDAHGRRELVARAAADRALADALLARPDLSAWERGALFRFVRDRAERDRIREELERAAAASAPNLPALSAWRRARILRAAAKADLPELFGELARALGLGEAPPWNLDDPAEAELFGLALVAAGLAIEDCMRVLLTADPRISASVPAVFRLRQVCRTTSRAAAWQLLAARELPRKPARATGAADPRGRKAEGAPGAVTERARPSPASRASAPAGHRSRSTTGPDRT</sequence>
<dbReference type="Proteomes" id="UP000564885">
    <property type="component" value="Unassembled WGS sequence"/>
</dbReference>
<feature type="region of interest" description="Disordered" evidence="1">
    <location>
        <begin position="308"/>
        <end position="359"/>
    </location>
</feature>
<comment type="caution">
    <text evidence="2">The sequence shown here is derived from an EMBL/GenBank/DDBJ whole genome shotgun (WGS) entry which is preliminary data.</text>
</comment>
<dbReference type="EMBL" id="JABEPP010000002">
    <property type="protein sequence ID" value="NNM72664.1"/>
    <property type="molecule type" value="Genomic_DNA"/>
</dbReference>
<evidence type="ECO:0000256" key="1">
    <source>
        <dbReference type="SAM" id="MobiDB-lite"/>
    </source>
</evidence>
<evidence type="ECO:0008006" key="4">
    <source>
        <dbReference type="Google" id="ProtNLM"/>
    </source>
</evidence>
<protein>
    <recommendedName>
        <fullName evidence="4">DUF2336 domain-containing protein</fullName>
    </recommendedName>
</protein>